<name>A0A6I2RL15_FLAPL</name>
<dbReference type="Pfam" id="PF14478">
    <property type="entry name" value="DUF4430"/>
    <property type="match status" value="1"/>
</dbReference>
<dbReference type="RefSeq" id="WP_138308999.1">
    <property type="nucleotide sequence ID" value="NZ_CP084007.1"/>
</dbReference>
<dbReference type="AlphaFoldDB" id="A0A6I2RL15"/>
<dbReference type="InterPro" id="IPR027954">
    <property type="entry name" value="Transcobalamin-like_C"/>
</dbReference>
<feature type="domain" description="Transcobalamin-like C-terminal" evidence="2">
    <location>
        <begin position="230"/>
        <end position="307"/>
    </location>
</feature>
<reference evidence="3 4" key="1">
    <citation type="journal article" date="2019" name="Nat. Med.">
        <title>A library of human gut bacterial isolates paired with longitudinal multiomics data enables mechanistic microbiome research.</title>
        <authorList>
            <person name="Poyet M."/>
            <person name="Groussin M."/>
            <person name="Gibbons S.M."/>
            <person name="Avila-Pacheco J."/>
            <person name="Jiang X."/>
            <person name="Kearney S.M."/>
            <person name="Perrotta A.R."/>
            <person name="Berdy B."/>
            <person name="Zhao S."/>
            <person name="Lieberman T.D."/>
            <person name="Swanson P.K."/>
            <person name="Smith M."/>
            <person name="Roesemann S."/>
            <person name="Alexander J.E."/>
            <person name="Rich S.A."/>
            <person name="Livny J."/>
            <person name="Vlamakis H."/>
            <person name="Clish C."/>
            <person name="Bullock K."/>
            <person name="Deik A."/>
            <person name="Scott J."/>
            <person name="Pierce K.A."/>
            <person name="Xavier R.J."/>
            <person name="Alm E.J."/>
        </authorList>
    </citation>
    <scope>NUCLEOTIDE SEQUENCE [LARGE SCALE GENOMIC DNA]</scope>
    <source>
        <strain evidence="3 4">BIOML-A5</strain>
    </source>
</reference>
<comment type="caution">
    <text evidence="3">The sequence shown here is derived from an EMBL/GenBank/DDBJ whole genome shotgun (WGS) entry which is preliminary data.</text>
</comment>
<feature type="region of interest" description="Disordered" evidence="1">
    <location>
        <begin position="131"/>
        <end position="163"/>
    </location>
</feature>
<evidence type="ECO:0000313" key="3">
    <source>
        <dbReference type="EMBL" id="MSB50320.1"/>
    </source>
</evidence>
<proteinExistence type="predicted"/>
<organism evidence="3 4">
    <name type="scientific">Flavonifractor plautii</name>
    <name type="common">Fusobacterium plautii</name>
    <dbReference type="NCBI Taxonomy" id="292800"/>
    <lineage>
        <taxon>Bacteria</taxon>
        <taxon>Bacillati</taxon>
        <taxon>Bacillota</taxon>
        <taxon>Clostridia</taxon>
        <taxon>Eubacteriales</taxon>
        <taxon>Oscillospiraceae</taxon>
        <taxon>Flavonifractor</taxon>
    </lineage>
</organism>
<feature type="region of interest" description="Disordered" evidence="1">
    <location>
        <begin position="42"/>
        <end position="116"/>
    </location>
</feature>
<dbReference type="Gene3D" id="2.170.130.30">
    <property type="match status" value="1"/>
</dbReference>
<feature type="compositionally biased region" description="Polar residues" evidence="1">
    <location>
        <begin position="42"/>
        <end position="56"/>
    </location>
</feature>
<gene>
    <name evidence="3" type="ORF">GKE90_16740</name>
</gene>
<dbReference type="EMBL" id="WKPO01000030">
    <property type="protein sequence ID" value="MSB50320.1"/>
    <property type="molecule type" value="Genomic_DNA"/>
</dbReference>
<evidence type="ECO:0000259" key="2">
    <source>
        <dbReference type="Pfam" id="PF14478"/>
    </source>
</evidence>
<sequence length="322" mass="34614">MKLTKGKVIGALAILVILAAAFWYGGNAPGLQGWTVGVRESSSPVLESMQPSSTPEETGEFDGSPEPTDMAGALENPASPEPLKPSENPAPTESAVPETPTPSPEGLASRPGGLEGGMTAEEKIAAAEALAGGSSAGVEKGDRKYSEANGMEINPETGKDKYLTDPVPEGKPLPVEPQDVEFSDVTHTCTLSVRCNTILDNIDWLDPEKVELVPEDGVIFPATTVTFYEGESVFNVLQREMRKAGIHMEFEDTPMYNSAYIEGINNLYEFDCGELSGWMYKVNGWFPNYGCSRYQLKEGDTIEWVYTCDLGVDVGGFYSTGG</sequence>
<protein>
    <submittedName>
        <fullName evidence="3">DUF4430 domain-containing protein</fullName>
    </submittedName>
</protein>
<dbReference type="Proteomes" id="UP000429811">
    <property type="component" value="Unassembled WGS sequence"/>
</dbReference>
<evidence type="ECO:0000313" key="4">
    <source>
        <dbReference type="Proteomes" id="UP000429811"/>
    </source>
</evidence>
<accession>A0A6I2RL15</accession>
<evidence type="ECO:0000256" key="1">
    <source>
        <dbReference type="SAM" id="MobiDB-lite"/>
    </source>
</evidence>